<organism evidence="2 3">
    <name type="scientific">Coccomyxa viridis</name>
    <dbReference type="NCBI Taxonomy" id="1274662"/>
    <lineage>
        <taxon>Eukaryota</taxon>
        <taxon>Viridiplantae</taxon>
        <taxon>Chlorophyta</taxon>
        <taxon>core chlorophytes</taxon>
        <taxon>Trebouxiophyceae</taxon>
        <taxon>Trebouxiophyceae incertae sedis</taxon>
        <taxon>Coccomyxaceae</taxon>
        <taxon>Coccomyxa</taxon>
    </lineage>
</organism>
<dbReference type="Proteomes" id="UP001314263">
    <property type="component" value="Unassembled WGS sequence"/>
</dbReference>
<keyword evidence="1" id="KW-0732">Signal</keyword>
<dbReference type="Gene3D" id="2.160.20.120">
    <property type="match status" value="1"/>
</dbReference>
<feature type="chain" id="PRO_5043584026" evidence="1">
    <location>
        <begin position="25"/>
        <end position="332"/>
    </location>
</feature>
<protein>
    <submittedName>
        <fullName evidence="2">Uncharacterized protein</fullName>
    </submittedName>
</protein>
<gene>
    <name evidence="2" type="ORF">CVIRNUC_001855</name>
</gene>
<comment type="caution">
    <text evidence="2">The sequence shown here is derived from an EMBL/GenBank/DDBJ whole genome shotgun (WGS) entry which is preliminary data.</text>
</comment>
<dbReference type="AlphaFoldDB" id="A0AAV1HYF9"/>
<evidence type="ECO:0000256" key="1">
    <source>
        <dbReference type="SAM" id="SignalP"/>
    </source>
</evidence>
<name>A0AAV1HYF9_9CHLO</name>
<evidence type="ECO:0000313" key="2">
    <source>
        <dbReference type="EMBL" id="CAK0748726.1"/>
    </source>
</evidence>
<proteinExistence type="predicted"/>
<keyword evidence="3" id="KW-1185">Reference proteome</keyword>
<sequence length="332" mass="34868">MPRTLLHTSVLVAVLVGALGLAQAATIKVSPFEELSLCLPFNVRVAHPSSSDAAYSVVVRGDQKVVAAIGTNRTANSRDFSNADVQGALFLYVKNGSTFTSSNPVEITVYLPPRKLKVLDVTMGSSVSLADGFQISSEQGVWNLPAGAVLYAPHVAVSSLSMTTDNNNTAFADPGQIVWTNAHNNTDHLQAVSMQGPVSVIINSSSGSEGVQNFLVQPYGALSDTSLTGSYANISMLADAASLAMEPRASLRDLYKFAVPCKAKCPLRLFLCSFGNGCNTLSPEQSQGYNYADTIPALFGDDGAPFEACASGVENYQCNSDNTTSTCSANSA</sequence>
<dbReference type="EMBL" id="CAUYUE010000003">
    <property type="protein sequence ID" value="CAK0748726.1"/>
    <property type="molecule type" value="Genomic_DNA"/>
</dbReference>
<evidence type="ECO:0000313" key="3">
    <source>
        <dbReference type="Proteomes" id="UP001314263"/>
    </source>
</evidence>
<reference evidence="2 3" key="1">
    <citation type="submission" date="2023-10" db="EMBL/GenBank/DDBJ databases">
        <authorList>
            <person name="Maclean D."/>
            <person name="Macfadyen A."/>
        </authorList>
    </citation>
    <scope>NUCLEOTIDE SEQUENCE [LARGE SCALE GENOMIC DNA]</scope>
</reference>
<feature type="signal peptide" evidence="1">
    <location>
        <begin position="1"/>
        <end position="24"/>
    </location>
</feature>
<accession>A0AAV1HYF9</accession>